<dbReference type="SMART" id="SM00580">
    <property type="entry name" value="PUG"/>
    <property type="match status" value="1"/>
</dbReference>
<feature type="domain" description="Protein kinase" evidence="20">
    <location>
        <begin position="971"/>
        <end position="1268"/>
    </location>
</feature>
<dbReference type="GO" id="GO:0046872">
    <property type="term" value="F:metal ion binding"/>
    <property type="evidence" value="ECO:0007669"/>
    <property type="project" value="UniProtKB-KW"/>
</dbReference>
<feature type="region of interest" description="Disordered" evidence="19">
    <location>
        <begin position="743"/>
        <end position="783"/>
    </location>
</feature>
<evidence type="ECO:0000256" key="9">
    <source>
        <dbReference type="ARBA" id="ARBA00022741"/>
    </source>
</evidence>
<dbReference type="Proteomes" id="UP000199069">
    <property type="component" value="Unassembled WGS sequence"/>
</dbReference>
<dbReference type="EC" id="2.7.11.1" evidence="3"/>
<feature type="region of interest" description="Disordered" evidence="19">
    <location>
        <begin position="1152"/>
        <end position="1179"/>
    </location>
</feature>
<evidence type="ECO:0000256" key="16">
    <source>
        <dbReference type="ARBA" id="ARBA00023180"/>
    </source>
</evidence>
<evidence type="ECO:0000256" key="4">
    <source>
        <dbReference type="ARBA" id="ARBA00022527"/>
    </source>
</evidence>
<evidence type="ECO:0000256" key="15">
    <source>
        <dbReference type="ARBA" id="ARBA00023136"/>
    </source>
</evidence>
<keyword evidence="10" id="KW-0418">Kinase</keyword>
<dbReference type="SMART" id="SM00220">
    <property type="entry name" value="S_TKc"/>
    <property type="match status" value="1"/>
</dbReference>
<organism evidence="22 23">
    <name type="scientific">Rhodotorula toruloides</name>
    <name type="common">Yeast</name>
    <name type="synonym">Rhodosporidium toruloides</name>
    <dbReference type="NCBI Taxonomy" id="5286"/>
    <lineage>
        <taxon>Eukaryota</taxon>
        <taxon>Fungi</taxon>
        <taxon>Dikarya</taxon>
        <taxon>Basidiomycota</taxon>
        <taxon>Pucciniomycotina</taxon>
        <taxon>Microbotryomycetes</taxon>
        <taxon>Sporidiobolales</taxon>
        <taxon>Sporidiobolaceae</taxon>
        <taxon>Rhodotorula</taxon>
    </lineage>
</organism>
<feature type="region of interest" description="Disordered" evidence="19">
    <location>
        <begin position="127"/>
        <end position="148"/>
    </location>
</feature>
<dbReference type="Gene3D" id="1.10.510.10">
    <property type="entry name" value="Transferase(Phosphotransferase) domain 1"/>
    <property type="match status" value="1"/>
</dbReference>
<dbReference type="SUPFAM" id="SSF56112">
    <property type="entry name" value="Protein kinase-like (PK-like)"/>
    <property type="match status" value="1"/>
</dbReference>
<feature type="region of interest" description="Disordered" evidence="19">
    <location>
        <begin position="192"/>
        <end position="236"/>
    </location>
</feature>
<dbReference type="SUPFAM" id="SSF50998">
    <property type="entry name" value="Quinoprotein alcohol dehydrogenase-like"/>
    <property type="match status" value="1"/>
</dbReference>
<proteinExistence type="predicted"/>
<dbReference type="PROSITE" id="PS00108">
    <property type="entry name" value="PROTEIN_KINASE_ST"/>
    <property type="match status" value="1"/>
</dbReference>
<keyword evidence="4" id="KW-0723">Serine/threonine-protein kinase</keyword>
<dbReference type="InterPro" id="IPR011047">
    <property type="entry name" value="Quinoprotein_ADH-like_sf"/>
</dbReference>
<evidence type="ECO:0000256" key="11">
    <source>
        <dbReference type="ARBA" id="ARBA00022801"/>
    </source>
</evidence>
<feature type="compositionally biased region" description="Low complexity" evidence="19">
    <location>
        <begin position="226"/>
        <end position="235"/>
    </location>
</feature>
<feature type="domain" description="KEN" evidence="21">
    <location>
        <begin position="1271"/>
        <end position="1402"/>
    </location>
</feature>
<comment type="cofactor">
    <cofactor evidence="1">
        <name>Mg(2+)</name>
        <dbReference type="ChEBI" id="CHEBI:18420"/>
    </cofactor>
</comment>
<dbReference type="Pfam" id="PF06479">
    <property type="entry name" value="Ribonuc_2-5A"/>
    <property type="match status" value="1"/>
</dbReference>
<evidence type="ECO:0000313" key="23">
    <source>
        <dbReference type="Proteomes" id="UP000199069"/>
    </source>
</evidence>
<feature type="region of interest" description="Disordered" evidence="19">
    <location>
        <begin position="677"/>
        <end position="727"/>
    </location>
</feature>
<evidence type="ECO:0000256" key="12">
    <source>
        <dbReference type="ARBA" id="ARBA00022840"/>
    </source>
</evidence>
<evidence type="ECO:0000256" key="1">
    <source>
        <dbReference type="ARBA" id="ARBA00001946"/>
    </source>
</evidence>
<dbReference type="PANTHER" id="PTHR13954:SF6">
    <property type="entry name" value="NON-SPECIFIC SERINE_THREONINE PROTEIN KINASE"/>
    <property type="match status" value="1"/>
</dbReference>
<dbReference type="FunFam" id="1.10.510.10:FF:000572">
    <property type="entry name" value="Serine/threonine-protein kinase/endoribonuclease IRE1"/>
    <property type="match status" value="1"/>
</dbReference>
<dbReference type="Pfam" id="PF00069">
    <property type="entry name" value="Pkinase"/>
    <property type="match status" value="1"/>
</dbReference>
<reference evidence="22 23" key="1">
    <citation type="submission" date="2015-07" db="EMBL/GenBank/DDBJ databases">
        <authorList>
            <person name="Cajimat M.N.B."/>
            <person name="Milazzo M.L."/>
            <person name="Fulhorst C.F."/>
        </authorList>
    </citation>
    <scope>NUCLEOTIDE SEQUENCE [LARGE SCALE GENOMIC DNA]</scope>
    <source>
        <strain evidence="22">Single colony</strain>
    </source>
</reference>
<comment type="subcellular location">
    <subcellularLocation>
        <location evidence="2">Membrane</location>
        <topology evidence="2">Single-pass type I membrane protein</topology>
    </subcellularLocation>
</comment>
<evidence type="ECO:0000259" key="20">
    <source>
        <dbReference type="PROSITE" id="PS50011"/>
    </source>
</evidence>
<dbReference type="InterPro" id="IPR011009">
    <property type="entry name" value="Kinase-like_dom_sf"/>
</dbReference>
<dbReference type="InterPro" id="IPR010513">
    <property type="entry name" value="KEN_dom"/>
</dbReference>
<evidence type="ECO:0000256" key="13">
    <source>
        <dbReference type="ARBA" id="ARBA00022842"/>
    </source>
</evidence>
<evidence type="ECO:0000256" key="17">
    <source>
        <dbReference type="ARBA" id="ARBA00048659"/>
    </source>
</evidence>
<feature type="compositionally biased region" description="Low complexity" evidence="19">
    <location>
        <begin position="1157"/>
        <end position="1179"/>
    </location>
</feature>
<dbReference type="InterPro" id="IPR008271">
    <property type="entry name" value="Ser/Thr_kinase_AS"/>
</dbReference>
<sequence>MLRTGKREQRTSIRIVLHRKFHLSLDNSSQLDQDCSETAPTLPGSPSLPGHAPTARRTPLSHLTSPFLALGSLAPSSTNAAPEPAALAPRHDQPAGGRDPAALPAHLRDRSKAQHQDRLPDAIRGVRFNAPLRPPPLPARPANEASEGDDAGFALSQLVLAVTVDGQVHALKRETGQWVWTLHDDGGIALGGVGRGSAEERRRRSGAGDAVGGPLVKSLSRKRRAPPTASSSRSTILSNETSVIAVDAVDEDDDETYIIEPSGSGDVYVYSRSSGGLEKLPLSMQELVALSPFRFPGDSSRMFSASKNTKFVGVDLKTGRLVGVFGSNAGWCEWDEADELTAGARAAEQDCEEDIAKRPEDLLYMARTEYHLSIYDTSSSQPLQTLSYTTYTSSALPHVSTPASSGTYPSQSTWTRTPDSLYLQPMHDGSLVCFRAGQAGVQWSIDFEAPVVSVFDVVVPFPSTSSPSIEGADPHPVMFEQPHPLLVPDLPLDFSVLQQEPAATFIGRVVSPATGEEQLFAMSRDRFPLVPFAQVAEAAKAGLGEQEAQEEGKEEVKEKPESCRGVDCIIGRHRLLHPPPASPLDATIDAPTEPLLIDAAPSSSLPSPSAPHDSLSTPNRRTPHLPGSSTLLARLSSSSVMRELSGHGEVLAGGRLTVGVMVLVLVGWWWSRWRKVEEGKNEEEGKRRSGRRTRGRGKKQQQQQVEANGGEASGTATPRGGANQSNGLEFANVRGETVVAVPSVAPSPSVEGLRKRSPSTPPTPTNLSFAPLSSSSASGSSTPARARASSLSLAPAFPLSSTLKELPPLPPSALLDSDDTEELLNGSPSLSSSVDLTDQPDDGADSDSAPSSVAPGAAPGTPPRKRQRRRRGAKKKKPKDGQGMDDVAVGAVDEKDLLEGITLSERETRDEEADNSEEAAGVSAQVDVDGKGVDGDVAGASAPVSAAIGAGEVNAVAKSARLDPQVVGGLAVSEEILGYGSHGTVVLRGEFQGRAVAVKRLLKDFVTIAAHEVNLLQESDDHPHVIRYFCKEQRETFLYIALELCPASLFDLVDQPSAFPDLVRQLDPKKALKQITSGLRHLHSLKIVHRDIKPQNILVSTAKRGQPGLRMLISDFGLCKKLDVDESSFQQTVNHAAGSFGYRAPEVLRGLVDPNEGATGTSSASAGSGGSSTTLAGLTTTDPSMRLTRSIDIFSLGCIFYYVLTRGDHPFGGRYEREMNILNGKASLDRLDGLGEEAVEVQDLILRMVATDPRERPTADAVLLHPFFWNAQKRLLFICDASDRFEIMERDPPTATLVTLESRAREIVGDDWQKALDRTFLENLGKYRKYDGASVRDLLRVLRNKKHHYQDLPEGVQRALGDLPGGFLSYFTTRFPHLLLHVYDTVARHLADEPMFASTFRIPEDEA</sequence>
<dbReference type="InterPro" id="IPR038357">
    <property type="entry name" value="KEN_sf"/>
</dbReference>
<dbReference type="FunFam" id="3.30.200.20:FF:000077">
    <property type="entry name" value="Putative Serine/threonine-protein kinase/endoribonuclease IRE1"/>
    <property type="match status" value="1"/>
</dbReference>
<dbReference type="OMA" id="QCYEKDY"/>
<dbReference type="PROSITE" id="PS50011">
    <property type="entry name" value="PROTEIN_KINASE_DOM"/>
    <property type="match status" value="1"/>
</dbReference>
<keyword evidence="16" id="KW-0325">Glycoprotein</keyword>
<keyword evidence="11" id="KW-0378">Hydrolase</keyword>
<comment type="catalytic activity">
    <reaction evidence="17">
        <text>L-threonyl-[protein] + ATP = O-phospho-L-threonyl-[protein] + ADP + H(+)</text>
        <dbReference type="Rhea" id="RHEA:46608"/>
        <dbReference type="Rhea" id="RHEA-COMP:11060"/>
        <dbReference type="Rhea" id="RHEA-COMP:11605"/>
        <dbReference type="ChEBI" id="CHEBI:15378"/>
        <dbReference type="ChEBI" id="CHEBI:30013"/>
        <dbReference type="ChEBI" id="CHEBI:30616"/>
        <dbReference type="ChEBI" id="CHEBI:61977"/>
        <dbReference type="ChEBI" id="CHEBI:456216"/>
        <dbReference type="EC" id="2.7.11.1"/>
    </reaction>
    <physiologicalReaction direction="left-to-right" evidence="17">
        <dbReference type="Rhea" id="RHEA:46609"/>
    </physiologicalReaction>
</comment>
<feature type="region of interest" description="Disordered" evidence="19">
    <location>
        <begin position="27"/>
        <end position="58"/>
    </location>
</feature>
<evidence type="ECO:0000256" key="7">
    <source>
        <dbReference type="ARBA" id="ARBA00022723"/>
    </source>
</evidence>
<evidence type="ECO:0000259" key="21">
    <source>
        <dbReference type="PROSITE" id="PS51392"/>
    </source>
</evidence>
<evidence type="ECO:0000256" key="2">
    <source>
        <dbReference type="ARBA" id="ARBA00004479"/>
    </source>
</evidence>
<evidence type="ECO:0000256" key="19">
    <source>
        <dbReference type="SAM" id="MobiDB-lite"/>
    </source>
</evidence>
<feature type="compositionally biased region" description="Low complexity" evidence="19">
    <location>
        <begin position="765"/>
        <end position="783"/>
    </location>
</feature>
<feature type="compositionally biased region" description="Low complexity" evidence="19">
    <location>
        <begin position="597"/>
        <end position="616"/>
    </location>
</feature>
<keyword evidence="9" id="KW-0547">Nucleotide-binding</keyword>
<feature type="compositionally biased region" description="Low complexity" evidence="19">
    <location>
        <begin position="846"/>
        <end position="859"/>
    </location>
</feature>
<dbReference type="GO" id="GO:1990604">
    <property type="term" value="C:IRE1-TRAF2-ASK1 complex"/>
    <property type="evidence" value="ECO:0007669"/>
    <property type="project" value="TreeGrafter"/>
</dbReference>
<protein>
    <recommendedName>
        <fullName evidence="3">non-specific serine/threonine protein kinase</fullName>
        <ecNumber evidence="3">2.7.11.1</ecNumber>
    </recommendedName>
</protein>
<feature type="compositionally biased region" description="Basic and acidic residues" evidence="19">
    <location>
        <begin position="550"/>
        <end position="562"/>
    </location>
</feature>
<dbReference type="CDD" id="cd13982">
    <property type="entry name" value="STKc_IRE1"/>
    <property type="match status" value="1"/>
</dbReference>
<keyword evidence="13" id="KW-0460">Magnesium</keyword>
<keyword evidence="14" id="KW-1133">Transmembrane helix</keyword>
<feature type="region of interest" description="Disordered" evidence="19">
    <location>
        <begin position="801"/>
        <end position="924"/>
    </location>
</feature>
<keyword evidence="8" id="KW-0732">Signal</keyword>
<keyword evidence="15" id="KW-0472">Membrane</keyword>
<feature type="compositionally biased region" description="Basic and acidic residues" evidence="19">
    <location>
        <begin position="892"/>
        <end position="909"/>
    </location>
</feature>
<dbReference type="Gene3D" id="1.20.1440.180">
    <property type="entry name" value="KEN domain"/>
    <property type="match status" value="1"/>
</dbReference>
<dbReference type="PROSITE" id="PS51392">
    <property type="entry name" value="KEN"/>
    <property type="match status" value="1"/>
</dbReference>
<dbReference type="GO" id="GO:0004521">
    <property type="term" value="F:RNA endonuclease activity"/>
    <property type="evidence" value="ECO:0007669"/>
    <property type="project" value="InterPro"/>
</dbReference>
<keyword evidence="7" id="KW-0479">Metal-binding</keyword>
<dbReference type="EMBL" id="CWKI01000006">
    <property type="protein sequence ID" value="CTR07414.1"/>
    <property type="molecule type" value="Genomic_DNA"/>
</dbReference>
<dbReference type="GO" id="GO:0070059">
    <property type="term" value="P:intrinsic apoptotic signaling pathway in response to endoplasmic reticulum stress"/>
    <property type="evidence" value="ECO:0007669"/>
    <property type="project" value="TreeGrafter"/>
</dbReference>
<dbReference type="FunFam" id="1.20.1440.180:FF:000002">
    <property type="entry name" value="Serine/threonine-protein kinase/endoribonuclease IRE1"/>
    <property type="match status" value="1"/>
</dbReference>
<feature type="compositionally biased region" description="Low complexity" evidence="19">
    <location>
        <begin position="700"/>
        <end position="710"/>
    </location>
</feature>
<dbReference type="GO" id="GO:0004674">
    <property type="term" value="F:protein serine/threonine kinase activity"/>
    <property type="evidence" value="ECO:0007669"/>
    <property type="project" value="UniProtKB-KW"/>
</dbReference>
<dbReference type="GO" id="GO:0036498">
    <property type="term" value="P:IRE1-mediated unfolded protein response"/>
    <property type="evidence" value="ECO:0007669"/>
    <property type="project" value="TreeGrafter"/>
</dbReference>
<evidence type="ECO:0000256" key="10">
    <source>
        <dbReference type="ARBA" id="ARBA00022777"/>
    </source>
</evidence>
<dbReference type="PANTHER" id="PTHR13954">
    <property type="entry name" value="IRE1-RELATED"/>
    <property type="match status" value="1"/>
</dbReference>
<dbReference type="InterPro" id="IPR045133">
    <property type="entry name" value="IRE1/2-like"/>
</dbReference>
<evidence type="ECO:0000256" key="18">
    <source>
        <dbReference type="ARBA" id="ARBA00048977"/>
    </source>
</evidence>
<dbReference type="GO" id="GO:0051082">
    <property type="term" value="F:unfolded protein binding"/>
    <property type="evidence" value="ECO:0007669"/>
    <property type="project" value="TreeGrafter"/>
</dbReference>
<dbReference type="InterPro" id="IPR000719">
    <property type="entry name" value="Prot_kinase_dom"/>
</dbReference>
<dbReference type="GO" id="GO:0016787">
    <property type="term" value="F:hydrolase activity"/>
    <property type="evidence" value="ECO:0007669"/>
    <property type="project" value="UniProtKB-KW"/>
</dbReference>
<evidence type="ECO:0000256" key="6">
    <source>
        <dbReference type="ARBA" id="ARBA00022692"/>
    </source>
</evidence>
<evidence type="ECO:0000313" key="22">
    <source>
        <dbReference type="EMBL" id="CTR07414.1"/>
    </source>
</evidence>
<feature type="compositionally biased region" description="Polar residues" evidence="19">
    <location>
        <begin position="27"/>
        <end position="39"/>
    </location>
</feature>
<feature type="compositionally biased region" description="Basic and acidic residues" evidence="19">
    <location>
        <begin position="677"/>
        <end position="687"/>
    </location>
</feature>
<feature type="compositionally biased region" description="Basic residues" evidence="19">
    <location>
        <begin position="688"/>
        <end position="699"/>
    </location>
</feature>
<keyword evidence="5" id="KW-0808">Transferase</keyword>
<feature type="region of interest" description="Disordered" evidence="19">
    <location>
        <begin position="74"/>
        <end position="103"/>
    </location>
</feature>
<feature type="region of interest" description="Disordered" evidence="19">
    <location>
        <begin position="543"/>
        <end position="562"/>
    </location>
</feature>
<keyword evidence="23" id="KW-1185">Reference proteome</keyword>
<evidence type="ECO:0000256" key="3">
    <source>
        <dbReference type="ARBA" id="ARBA00012513"/>
    </source>
</evidence>
<name>A0A0K3CCE8_RHOTO</name>
<dbReference type="Gene3D" id="3.30.200.20">
    <property type="entry name" value="Phosphorylase Kinase, domain 1"/>
    <property type="match status" value="1"/>
</dbReference>
<dbReference type="STRING" id="5286.A0A0K3CCE8"/>
<comment type="catalytic activity">
    <reaction evidence="18">
        <text>L-seryl-[protein] + ATP = O-phospho-L-seryl-[protein] + ADP + H(+)</text>
        <dbReference type="Rhea" id="RHEA:17989"/>
        <dbReference type="Rhea" id="RHEA-COMP:9863"/>
        <dbReference type="Rhea" id="RHEA-COMP:11604"/>
        <dbReference type="ChEBI" id="CHEBI:15378"/>
        <dbReference type="ChEBI" id="CHEBI:29999"/>
        <dbReference type="ChEBI" id="CHEBI:30616"/>
        <dbReference type="ChEBI" id="CHEBI:83421"/>
        <dbReference type="ChEBI" id="CHEBI:456216"/>
        <dbReference type="EC" id="2.7.11.1"/>
    </reaction>
    <physiologicalReaction direction="left-to-right" evidence="18">
        <dbReference type="Rhea" id="RHEA:17990"/>
    </physiologicalReaction>
</comment>
<gene>
    <name evidence="22" type="primary">FGENESH: predicted gene_6.197</name>
    <name evidence="22" type="ORF">BN2166_0032750</name>
</gene>
<dbReference type="CDD" id="cd10422">
    <property type="entry name" value="RNase_Ire1"/>
    <property type="match status" value="1"/>
</dbReference>
<evidence type="ECO:0000256" key="8">
    <source>
        <dbReference type="ARBA" id="ARBA00022729"/>
    </source>
</evidence>
<feature type="region of interest" description="Disordered" evidence="19">
    <location>
        <begin position="597"/>
        <end position="630"/>
    </location>
</feature>
<dbReference type="GO" id="GO:0005524">
    <property type="term" value="F:ATP binding"/>
    <property type="evidence" value="ECO:0007669"/>
    <property type="project" value="UniProtKB-KW"/>
</dbReference>
<evidence type="ECO:0000256" key="5">
    <source>
        <dbReference type="ARBA" id="ARBA00022679"/>
    </source>
</evidence>
<dbReference type="GO" id="GO:0006397">
    <property type="term" value="P:mRNA processing"/>
    <property type="evidence" value="ECO:0007669"/>
    <property type="project" value="InterPro"/>
</dbReference>
<feature type="compositionally biased region" description="Basic residues" evidence="19">
    <location>
        <begin position="863"/>
        <end position="878"/>
    </location>
</feature>
<keyword evidence="6" id="KW-0812">Transmembrane</keyword>
<evidence type="ECO:0000256" key="14">
    <source>
        <dbReference type="ARBA" id="ARBA00022989"/>
    </source>
</evidence>
<accession>A0A0K3CCE8</accession>
<feature type="compositionally biased region" description="Polar residues" evidence="19">
    <location>
        <begin position="826"/>
        <end position="836"/>
    </location>
</feature>
<keyword evidence="12" id="KW-0067">ATP-binding</keyword>